<keyword evidence="2" id="KW-1185">Reference proteome</keyword>
<evidence type="ECO:0008006" key="3">
    <source>
        <dbReference type="Google" id="ProtNLM"/>
    </source>
</evidence>
<dbReference type="EMBL" id="JARKIE010000041">
    <property type="protein sequence ID" value="KAJ7694564.1"/>
    <property type="molecule type" value="Genomic_DNA"/>
</dbReference>
<reference evidence="1" key="1">
    <citation type="submission" date="2023-03" db="EMBL/GenBank/DDBJ databases">
        <title>Massive genome expansion in bonnet fungi (Mycena s.s.) driven by repeated elements and novel gene families across ecological guilds.</title>
        <authorList>
            <consortium name="Lawrence Berkeley National Laboratory"/>
            <person name="Harder C.B."/>
            <person name="Miyauchi S."/>
            <person name="Viragh M."/>
            <person name="Kuo A."/>
            <person name="Thoen E."/>
            <person name="Andreopoulos B."/>
            <person name="Lu D."/>
            <person name="Skrede I."/>
            <person name="Drula E."/>
            <person name="Henrissat B."/>
            <person name="Morin E."/>
            <person name="Kohler A."/>
            <person name="Barry K."/>
            <person name="LaButti K."/>
            <person name="Morin E."/>
            <person name="Salamov A."/>
            <person name="Lipzen A."/>
            <person name="Mereny Z."/>
            <person name="Hegedus B."/>
            <person name="Baldrian P."/>
            <person name="Stursova M."/>
            <person name="Weitz H."/>
            <person name="Taylor A."/>
            <person name="Grigoriev I.V."/>
            <person name="Nagy L.G."/>
            <person name="Martin F."/>
            <person name="Kauserud H."/>
        </authorList>
    </citation>
    <scope>NUCLEOTIDE SEQUENCE</scope>
    <source>
        <strain evidence="1">CBHHK067</strain>
    </source>
</reference>
<gene>
    <name evidence="1" type="ORF">B0H17DRAFT_460785</name>
</gene>
<dbReference type="Proteomes" id="UP001221757">
    <property type="component" value="Unassembled WGS sequence"/>
</dbReference>
<comment type="caution">
    <text evidence="1">The sequence shown here is derived from an EMBL/GenBank/DDBJ whole genome shotgun (WGS) entry which is preliminary data.</text>
</comment>
<name>A0AAD7GLD8_MYCRO</name>
<sequence length="253" mass="27914">MDSAALAHFLKSGAVPTEAQALELRRLLDAGEAEISQLDQTAATLSLILAEVKLQSSRRSDYLAPLRGALSALRRFPAEILGNIFVMCAEHTRTGTSSIGDPCRAPMLLGHVCSHWRVVSHGLPRLWDRVVVPTASVVNIDTASVVRDLLARSQSLPLSLSILNLEPDRTAYAGHFRSGNIVSDARVLHSHRPLYFRGAEPWNRYSRGFGRVPECAKPIFPRYLMRRRHPAFPIHISVVPATEITRGHGIILP</sequence>
<evidence type="ECO:0000313" key="1">
    <source>
        <dbReference type="EMBL" id="KAJ7694564.1"/>
    </source>
</evidence>
<accession>A0AAD7GLD8</accession>
<proteinExistence type="predicted"/>
<dbReference type="AlphaFoldDB" id="A0AAD7GLD8"/>
<evidence type="ECO:0000313" key="2">
    <source>
        <dbReference type="Proteomes" id="UP001221757"/>
    </source>
</evidence>
<organism evidence="1 2">
    <name type="scientific">Mycena rosella</name>
    <name type="common">Pink bonnet</name>
    <name type="synonym">Agaricus rosellus</name>
    <dbReference type="NCBI Taxonomy" id="1033263"/>
    <lineage>
        <taxon>Eukaryota</taxon>
        <taxon>Fungi</taxon>
        <taxon>Dikarya</taxon>
        <taxon>Basidiomycota</taxon>
        <taxon>Agaricomycotina</taxon>
        <taxon>Agaricomycetes</taxon>
        <taxon>Agaricomycetidae</taxon>
        <taxon>Agaricales</taxon>
        <taxon>Marasmiineae</taxon>
        <taxon>Mycenaceae</taxon>
        <taxon>Mycena</taxon>
    </lineage>
</organism>
<protein>
    <recommendedName>
        <fullName evidence="3">F-box domain-containing protein</fullName>
    </recommendedName>
</protein>